<sequence length="238" mass="25463">MAVPEIDLSSNDAHVLSALFDPEASSSSSIAKIDPSLPPLPHMSHGELASLQTAERAAILPIAIPSPSKPETERTIAALSQLIKAHPQYASAYTNRAQAMRLAVGDIVFTASDDGMVDIIFADLGTAIDLATPKSPKAAVSPQQAKVLATAHSHRAYLYLKAAKMASDSPSMQLSGPQRIKGMSHERLEEMASRDFETAGRYGDRVAKDMAVRTNPYAKMCGAIVRNALKEEVAEGRR</sequence>
<evidence type="ECO:0000313" key="2">
    <source>
        <dbReference type="EMBL" id="KAF2491326.1"/>
    </source>
</evidence>
<reference evidence="2" key="1">
    <citation type="journal article" date="2020" name="Stud. Mycol.">
        <title>101 Dothideomycetes genomes: a test case for predicting lifestyles and emergence of pathogens.</title>
        <authorList>
            <person name="Haridas S."/>
            <person name="Albert R."/>
            <person name="Binder M."/>
            <person name="Bloem J."/>
            <person name="Labutti K."/>
            <person name="Salamov A."/>
            <person name="Andreopoulos B."/>
            <person name="Baker S."/>
            <person name="Barry K."/>
            <person name="Bills G."/>
            <person name="Bluhm B."/>
            <person name="Cannon C."/>
            <person name="Castanera R."/>
            <person name="Culley D."/>
            <person name="Daum C."/>
            <person name="Ezra D."/>
            <person name="Gonzalez J."/>
            <person name="Henrissat B."/>
            <person name="Kuo A."/>
            <person name="Liang C."/>
            <person name="Lipzen A."/>
            <person name="Lutzoni F."/>
            <person name="Magnuson J."/>
            <person name="Mondo S."/>
            <person name="Nolan M."/>
            <person name="Ohm R."/>
            <person name="Pangilinan J."/>
            <person name="Park H.-J."/>
            <person name="Ramirez L."/>
            <person name="Alfaro M."/>
            <person name="Sun H."/>
            <person name="Tritt A."/>
            <person name="Yoshinaga Y."/>
            <person name="Zwiers L.-H."/>
            <person name="Turgeon B."/>
            <person name="Goodwin S."/>
            <person name="Spatafora J."/>
            <person name="Crous P."/>
            <person name="Grigoriev I."/>
        </authorList>
    </citation>
    <scope>NUCLEOTIDE SEQUENCE</scope>
    <source>
        <strain evidence="2">CBS 269.34</strain>
    </source>
</reference>
<dbReference type="AlphaFoldDB" id="A0A6A6QH24"/>
<evidence type="ECO:0000313" key="3">
    <source>
        <dbReference type="Proteomes" id="UP000799750"/>
    </source>
</evidence>
<dbReference type="Proteomes" id="UP000799750">
    <property type="component" value="Unassembled WGS sequence"/>
</dbReference>
<name>A0A6A6QH24_9PEZI</name>
<dbReference type="PANTHER" id="PTHR21405:SF0">
    <property type="entry name" value="TETRATRICOPEPTIDE REPEAT PROTEIN 36"/>
    <property type="match status" value="1"/>
</dbReference>
<dbReference type="InterPro" id="IPR038906">
    <property type="entry name" value="TTC36"/>
</dbReference>
<dbReference type="GO" id="GO:0006570">
    <property type="term" value="P:tyrosine metabolic process"/>
    <property type="evidence" value="ECO:0007669"/>
    <property type="project" value="TreeGrafter"/>
</dbReference>
<protein>
    <submittedName>
        <fullName evidence="2">Uncharacterized protein</fullName>
    </submittedName>
</protein>
<keyword evidence="3" id="KW-1185">Reference proteome</keyword>
<gene>
    <name evidence="2" type="ORF">BU16DRAFT_515636</name>
</gene>
<proteinExistence type="inferred from homology"/>
<dbReference type="EMBL" id="MU004195">
    <property type="protein sequence ID" value="KAF2491326.1"/>
    <property type="molecule type" value="Genomic_DNA"/>
</dbReference>
<dbReference type="PANTHER" id="PTHR21405">
    <property type="entry name" value="CDNA SEQUENCE BC021608"/>
    <property type="match status" value="1"/>
</dbReference>
<comment type="similarity">
    <text evidence="1">Belongs to the TTC36 family.</text>
</comment>
<dbReference type="OrthoDB" id="539634at2759"/>
<organism evidence="2 3">
    <name type="scientific">Lophium mytilinum</name>
    <dbReference type="NCBI Taxonomy" id="390894"/>
    <lineage>
        <taxon>Eukaryota</taxon>
        <taxon>Fungi</taxon>
        <taxon>Dikarya</taxon>
        <taxon>Ascomycota</taxon>
        <taxon>Pezizomycotina</taxon>
        <taxon>Dothideomycetes</taxon>
        <taxon>Pleosporomycetidae</taxon>
        <taxon>Mytilinidiales</taxon>
        <taxon>Mytilinidiaceae</taxon>
        <taxon>Lophium</taxon>
    </lineage>
</organism>
<accession>A0A6A6QH24</accession>
<evidence type="ECO:0000256" key="1">
    <source>
        <dbReference type="ARBA" id="ARBA00006995"/>
    </source>
</evidence>